<reference evidence="3" key="2">
    <citation type="submission" date="2015-01" db="EMBL/GenBank/DDBJ databases">
        <title>Evolutionary Origins and Diversification of the Mycorrhizal Mutualists.</title>
        <authorList>
            <consortium name="DOE Joint Genome Institute"/>
            <consortium name="Mycorrhizal Genomics Consortium"/>
            <person name="Kohler A."/>
            <person name="Kuo A."/>
            <person name="Nagy L.G."/>
            <person name="Floudas D."/>
            <person name="Copeland A."/>
            <person name="Barry K.W."/>
            <person name="Cichocki N."/>
            <person name="Veneault-Fourrey C."/>
            <person name="LaButti K."/>
            <person name="Lindquist E.A."/>
            <person name="Lipzen A."/>
            <person name="Lundell T."/>
            <person name="Morin E."/>
            <person name="Murat C."/>
            <person name="Riley R."/>
            <person name="Ohm R."/>
            <person name="Sun H."/>
            <person name="Tunlid A."/>
            <person name="Henrissat B."/>
            <person name="Grigoriev I.V."/>
            <person name="Hibbett D.S."/>
            <person name="Martin F."/>
        </authorList>
    </citation>
    <scope>NUCLEOTIDE SEQUENCE [LARGE SCALE GENOMIC DNA]</scope>
    <source>
        <strain evidence="3">Ve08.2h10</strain>
    </source>
</reference>
<dbReference type="Proteomes" id="UP000054538">
    <property type="component" value="Unassembled WGS sequence"/>
</dbReference>
<protein>
    <submittedName>
        <fullName evidence="2">Unplaced genomic scaffold scaffold_1913, whole genome shotgun sequence</fullName>
    </submittedName>
</protein>
<keyword evidence="3" id="KW-1185">Reference proteome</keyword>
<keyword evidence="1" id="KW-0732">Signal</keyword>
<evidence type="ECO:0000313" key="2">
    <source>
        <dbReference type="EMBL" id="KIK78033.1"/>
    </source>
</evidence>
<dbReference type="HOGENOM" id="CLU_150821_0_0_1"/>
<dbReference type="InParanoid" id="A0A0D0CRP2"/>
<proteinExistence type="predicted"/>
<evidence type="ECO:0000256" key="1">
    <source>
        <dbReference type="SAM" id="SignalP"/>
    </source>
</evidence>
<accession>A0A0D0CRP2</accession>
<evidence type="ECO:0000313" key="3">
    <source>
        <dbReference type="Proteomes" id="UP000054538"/>
    </source>
</evidence>
<feature type="signal peptide" evidence="1">
    <location>
        <begin position="1"/>
        <end position="23"/>
    </location>
</feature>
<organism evidence="2 3">
    <name type="scientific">Paxillus rubicundulus Ve08.2h10</name>
    <dbReference type="NCBI Taxonomy" id="930991"/>
    <lineage>
        <taxon>Eukaryota</taxon>
        <taxon>Fungi</taxon>
        <taxon>Dikarya</taxon>
        <taxon>Basidiomycota</taxon>
        <taxon>Agaricomycotina</taxon>
        <taxon>Agaricomycetes</taxon>
        <taxon>Agaricomycetidae</taxon>
        <taxon>Boletales</taxon>
        <taxon>Paxilineae</taxon>
        <taxon>Paxillaceae</taxon>
        <taxon>Paxillus</taxon>
    </lineage>
</organism>
<dbReference type="EMBL" id="KN826735">
    <property type="protein sequence ID" value="KIK78033.1"/>
    <property type="molecule type" value="Genomic_DNA"/>
</dbReference>
<name>A0A0D0CRP2_9AGAM</name>
<feature type="chain" id="PRO_5002220494" evidence="1">
    <location>
        <begin position="24"/>
        <end position="96"/>
    </location>
</feature>
<dbReference type="AlphaFoldDB" id="A0A0D0CRP2"/>
<gene>
    <name evidence="2" type="ORF">PAXRUDRAFT_834750</name>
</gene>
<reference evidence="2 3" key="1">
    <citation type="submission" date="2014-04" db="EMBL/GenBank/DDBJ databases">
        <authorList>
            <consortium name="DOE Joint Genome Institute"/>
            <person name="Kuo A."/>
            <person name="Kohler A."/>
            <person name="Jargeat P."/>
            <person name="Nagy L.G."/>
            <person name="Floudas D."/>
            <person name="Copeland A."/>
            <person name="Barry K.W."/>
            <person name="Cichocki N."/>
            <person name="Veneault-Fourrey C."/>
            <person name="LaButti K."/>
            <person name="Lindquist E.A."/>
            <person name="Lipzen A."/>
            <person name="Lundell T."/>
            <person name="Morin E."/>
            <person name="Murat C."/>
            <person name="Sun H."/>
            <person name="Tunlid A."/>
            <person name="Henrissat B."/>
            <person name="Grigoriev I.V."/>
            <person name="Hibbett D.S."/>
            <person name="Martin F."/>
            <person name="Nordberg H.P."/>
            <person name="Cantor M.N."/>
            <person name="Hua S.X."/>
        </authorList>
    </citation>
    <scope>NUCLEOTIDE SEQUENCE [LARGE SCALE GENOMIC DNA]</scope>
    <source>
        <strain evidence="2 3">Ve08.2h10</strain>
    </source>
</reference>
<sequence>MQCLTLLASIASLSAYTLVAVHAQPGCTDCPVKVSGVPLFAACVNSKTKTTQCSLSSYLPSWIGCDYDEHGALSAASQGASCPSPMNLHHGCQSCT</sequence>